<gene>
    <name evidence="2" type="ORF">G5A70_14160</name>
</gene>
<reference evidence="2 3" key="1">
    <citation type="journal article" date="2020" name="Cell Host Microbe">
        <title>Functional and Genomic Variation between Human-Derived Isolates of Lachnospiraceae Reveals Inter- and Intra-Species Diversity.</title>
        <authorList>
            <person name="Sorbara M.T."/>
            <person name="Littmann E.R."/>
            <person name="Fontana E."/>
            <person name="Moody T.U."/>
            <person name="Kohout C.E."/>
            <person name="Gjonbalaj M."/>
            <person name="Eaton V."/>
            <person name="Seok R."/>
            <person name="Leiner I.M."/>
            <person name="Pamer E.G."/>
        </authorList>
    </citation>
    <scope>NUCLEOTIDE SEQUENCE [LARGE SCALE GENOMIC DNA]</scope>
    <source>
        <strain evidence="2 3">MSK.15.26</strain>
    </source>
</reference>
<feature type="domain" description="DUF3887" evidence="1">
    <location>
        <begin position="43"/>
        <end position="125"/>
    </location>
</feature>
<dbReference type="Gene3D" id="3.10.450.590">
    <property type="match status" value="2"/>
</dbReference>
<proteinExistence type="predicted"/>
<dbReference type="EMBL" id="JAAITA010000029">
    <property type="protein sequence ID" value="NSJ87285.1"/>
    <property type="molecule type" value="Genomic_DNA"/>
</dbReference>
<dbReference type="InterPro" id="IPR024981">
    <property type="entry name" value="DUF3887"/>
</dbReference>
<protein>
    <submittedName>
        <fullName evidence="2">DUF3887 domain-containing protein</fullName>
    </submittedName>
</protein>
<organism evidence="2 3">
    <name type="scientific">Blautia hansenii</name>
    <name type="common">Ruminococcus hansenii</name>
    <dbReference type="NCBI Taxonomy" id="1322"/>
    <lineage>
        <taxon>Bacteria</taxon>
        <taxon>Bacillati</taxon>
        <taxon>Bacillota</taxon>
        <taxon>Clostridia</taxon>
        <taxon>Lachnospirales</taxon>
        <taxon>Lachnospiraceae</taxon>
        <taxon>Blautia</taxon>
    </lineage>
</organism>
<dbReference type="RefSeq" id="WP_173750147.1">
    <property type="nucleotide sequence ID" value="NZ_JAAITA010000029.1"/>
</dbReference>
<evidence type="ECO:0000259" key="1">
    <source>
        <dbReference type="Pfam" id="PF13026"/>
    </source>
</evidence>
<keyword evidence="3" id="KW-1185">Reference proteome</keyword>
<dbReference type="Proteomes" id="UP000822142">
    <property type="component" value="Unassembled WGS sequence"/>
</dbReference>
<dbReference type="PROSITE" id="PS51257">
    <property type="entry name" value="PROKAR_LIPOPROTEIN"/>
    <property type="match status" value="1"/>
</dbReference>
<accession>A0ABX2IAE2</accession>
<dbReference type="Pfam" id="PF13026">
    <property type="entry name" value="DUF3887"/>
    <property type="match status" value="1"/>
</dbReference>
<evidence type="ECO:0000313" key="2">
    <source>
        <dbReference type="EMBL" id="NSJ87285.1"/>
    </source>
</evidence>
<sequence>MKLGKQIRKIVMLCMIAVIVGCLGGCGTELSEKFDEDKVKEAAKAIVEKVNAGNLKEVYEDSFTPVMQNGVAFDEFQEFSKVEVKGTKDKDTGTEYAAAMVLAKYEDGQIMFTISFDTNMKCAGFYYK</sequence>
<name>A0ABX2IAE2_BLAHA</name>
<comment type="caution">
    <text evidence="2">The sequence shown here is derived from an EMBL/GenBank/DDBJ whole genome shotgun (WGS) entry which is preliminary data.</text>
</comment>
<evidence type="ECO:0000313" key="3">
    <source>
        <dbReference type="Proteomes" id="UP000822142"/>
    </source>
</evidence>